<evidence type="ECO:0000259" key="10">
    <source>
        <dbReference type="PROSITE" id="PS50262"/>
    </source>
</evidence>
<dbReference type="Pfam" id="PF00001">
    <property type="entry name" value="7tm_1"/>
    <property type="match status" value="1"/>
</dbReference>
<feature type="transmembrane region" description="Helical" evidence="9">
    <location>
        <begin position="43"/>
        <end position="68"/>
    </location>
</feature>
<evidence type="ECO:0000256" key="1">
    <source>
        <dbReference type="ARBA" id="ARBA00004651"/>
    </source>
</evidence>
<keyword evidence="8" id="KW-0807">Transducer</keyword>
<keyword evidence="12" id="KW-1185">Reference proteome</keyword>
<dbReference type="GO" id="GO:0043410">
    <property type="term" value="P:positive regulation of MAPK cascade"/>
    <property type="evidence" value="ECO:0007669"/>
    <property type="project" value="TreeGrafter"/>
</dbReference>
<evidence type="ECO:0000256" key="4">
    <source>
        <dbReference type="ARBA" id="ARBA00022989"/>
    </source>
</evidence>
<evidence type="ECO:0000256" key="6">
    <source>
        <dbReference type="ARBA" id="ARBA00023136"/>
    </source>
</evidence>
<evidence type="ECO:0000256" key="2">
    <source>
        <dbReference type="ARBA" id="ARBA00022475"/>
    </source>
</evidence>
<gene>
    <name evidence="11" type="ORF">DGYR_LOCUS8172</name>
</gene>
<reference evidence="11 12" key="1">
    <citation type="submission" date="2020-08" db="EMBL/GenBank/DDBJ databases">
        <authorList>
            <person name="Hejnol A."/>
        </authorList>
    </citation>
    <scope>NUCLEOTIDE SEQUENCE [LARGE SCALE GENOMIC DNA]</scope>
</reference>
<dbReference type="InterPro" id="IPR000276">
    <property type="entry name" value="GPCR_Rhodpsn"/>
</dbReference>
<name>A0A7I8VW30_9ANNE</name>
<feature type="transmembrane region" description="Helical" evidence="9">
    <location>
        <begin position="215"/>
        <end position="236"/>
    </location>
</feature>
<dbReference type="EMBL" id="CAJFCJ010000011">
    <property type="protein sequence ID" value="CAD5120008.1"/>
    <property type="molecule type" value="Genomic_DNA"/>
</dbReference>
<feature type="transmembrane region" description="Helical" evidence="9">
    <location>
        <begin position="164"/>
        <end position="187"/>
    </location>
</feature>
<dbReference type="AlphaFoldDB" id="A0A7I8VW30"/>
<feature type="transmembrane region" description="Helical" evidence="9">
    <location>
        <begin position="248"/>
        <end position="272"/>
    </location>
</feature>
<keyword evidence="5" id="KW-0297">G-protein coupled receptor</keyword>
<dbReference type="GO" id="GO:0005886">
    <property type="term" value="C:plasma membrane"/>
    <property type="evidence" value="ECO:0007669"/>
    <property type="project" value="UniProtKB-SubCell"/>
</dbReference>
<keyword evidence="2" id="KW-1003">Cell membrane</keyword>
<protein>
    <submittedName>
        <fullName evidence="11">DgyrCDS8591</fullName>
    </submittedName>
</protein>
<dbReference type="GO" id="GO:0071880">
    <property type="term" value="P:adenylate cyclase-activating adrenergic receptor signaling pathway"/>
    <property type="evidence" value="ECO:0007669"/>
    <property type="project" value="TreeGrafter"/>
</dbReference>
<feature type="transmembrane region" description="Helical" evidence="9">
    <location>
        <begin position="6"/>
        <end position="31"/>
    </location>
</feature>
<dbReference type="CDD" id="cd14967">
    <property type="entry name" value="7tmA_amine_R-like"/>
    <property type="match status" value="1"/>
</dbReference>
<accession>A0A7I8VW30</accession>
<comment type="caution">
    <text evidence="11">The sequence shown here is derived from an EMBL/GenBank/DDBJ whole genome shotgun (WGS) entry which is preliminary data.</text>
</comment>
<keyword evidence="7" id="KW-0675">Receptor</keyword>
<comment type="subcellular location">
    <subcellularLocation>
        <location evidence="1">Cell membrane</location>
        <topology evidence="1">Multi-pass membrane protein</topology>
    </subcellularLocation>
</comment>
<feature type="transmembrane region" description="Helical" evidence="9">
    <location>
        <begin position="122"/>
        <end position="139"/>
    </location>
</feature>
<feature type="domain" description="G-protein coupled receptors family 1 profile" evidence="10">
    <location>
        <begin position="22"/>
        <end position="269"/>
    </location>
</feature>
<dbReference type="OrthoDB" id="10071887at2759"/>
<dbReference type="PROSITE" id="PS50262">
    <property type="entry name" value="G_PROTEIN_RECEP_F1_2"/>
    <property type="match status" value="1"/>
</dbReference>
<keyword evidence="6 9" id="KW-0472">Membrane</keyword>
<evidence type="ECO:0000313" key="11">
    <source>
        <dbReference type="EMBL" id="CAD5120008.1"/>
    </source>
</evidence>
<keyword evidence="4 9" id="KW-1133">Transmembrane helix</keyword>
<dbReference type="InterPro" id="IPR017452">
    <property type="entry name" value="GPCR_Rhodpsn_7TM"/>
</dbReference>
<dbReference type="SUPFAM" id="SSF81321">
    <property type="entry name" value="Family A G protein-coupled receptor-like"/>
    <property type="match status" value="1"/>
</dbReference>
<evidence type="ECO:0000313" key="12">
    <source>
        <dbReference type="Proteomes" id="UP000549394"/>
    </source>
</evidence>
<evidence type="ECO:0000256" key="5">
    <source>
        <dbReference type="ARBA" id="ARBA00023040"/>
    </source>
</evidence>
<dbReference type="PRINTS" id="PR00237">
    <property type="entry name" value="GPCRRHODOPSN"/>
</dbReference>
<evidence type="ECO:0000256" key="3">
    <source>
        <dbReference type="ARBA" id="ARBA00022692"/>
    </source>
</evidence>
<feature type="transmembrane region" description="Helical" evidence="9">
    <location>
        <begin position="80"/>
        <end position="101"/>
    </location>
</feature>
<organism evidence="11 12">
    <name type="scientific">Dimorphilus gyrociliatus</name>
    <dbReference type="NCBI Taxonomy" id="2664684"/>
    <lineage>
        <taxon>Eukaryota</taxon>
        <taxon>Metazoa</taxon>
        <taxon>Spiralia</taxon>
        <taxon>Lophotrochozoa</taxon>
        <taxon>Annelida</taxon>
        <taxon>Polychaeta</taxon>
        <taxon>Polychaeta incertae sedis</taxon>
        <taxon>Dinophilidae</taxon>
        <taxon>Dimorphilus</taxon>
    </lineage>
</organism>
<dbReference type="SMART" id="SM01381">
    <property type="entry name" value="7TM_GPCR_Srsx"/>
    <property type="match status" value="1"/>
</dbReference>
<sequence>MKASTVVLGLFLSCTTIITLWGNLVVLIAFFMTKKLRTTFTFYLINLAITDAAVALTAMSFYTFDVILGYWPFGEFMCGVWIFFDYGMTFASVFTLVSISVDRLWAVKRPIQYKQHSTKKRVIYIIIVCWAAVLAVWLGPCIKDRLDYTEPNVCKWEPNNHPEFVIFIASVGHHLPCFLILVCYFSVAIKMKRTVSSLTNDQIVERKRIKEKKAFATLSYVVLAYAVCWIPFHFIFDLSAVDMKLVPEWLYTATFWMTYLNSTFNPFVYAFSNKDMRKAIVKILFCKNKAEPVSTETDANIATVN</sequence>
<dbReference type="PANTHER" id="PTHR24248">
    <property type="entry name" value="ADRENERGIC RECEPTOR-RELATED G-PROTEIN COUPLED RECEPTOR"/>
    <property type="match status" value="1"/>
</dbReference>
<evidence type="ECO:0000256" key="9">
    <source>
        <dbReference type="SAM" id="Phobius"/>
    </source>
</evidence>
<evidence type="ECO:0000256" key="7">
    <source>
        <dbReference type="ARBA" id="ARBA00023170"/>
    </source>
</evidence>
<dbReference type="Proteomes" id="UP000549394">
    <property type="component" value="Unassembled WGS sequence"/>
</dbReference>
<keyword evidence="3 9" id="KW-0812">Transmembrane</keyword>
<evidence type="ECO:0000256" key="8">
    <source>
        <dbReference type="ARBA" id="ARBA00023224"/>
    </source>
</evidence>
<dbReference type="GO" id="GO:0004993">
    <property type="term" value="F:G protein-coupled serotonin receptor activity"/>
    <property type="evidence" value="ECO:0007669"/>
    <property type="project" value="UniProtKB-ARBA"/>
</dbReference>
<dbReference type="Gene3D" id="1.20.1070.10">
    <property type="entry name" value="Rhodopsin 7-helix transmembrane proteins"/>
    <property type="match status" value="1"/>
</dbReference>
<proteinExistence type="predicted"/>